<evidence type="ECO:0000256" key="1">
    <source>
        <dbReference type="SAM" id="Phobius"/>
    </source>
</evidence>
<evidence type="ECO:0000313" key="2">
    <source>
        <dbReference type="EMBL" id="WED43138.1"/>
    </source>
</evidence>
<evidence type="ECO:0000313" key="3">
    <source>
        <dbReference type="Proteomes" id="UP001222087"/>
    </source>
</evidence>
<gene>
    <name evidence="2" type="ORF">PXX05_14760</name>
</gene>
<dbReference type="Proteomes" id="UP001222087">
    <property type="component" value="Chromosome"/>
</dbReference>
<keyword evidence="1" id="KW-0812">Transmembrane</keyword>
<dbReference type="EMBL" id="CP119078">
    <property type="protein sequence ID" value="WED43138.1"/>
    <property type="molecule type" value="Genomic_DNA"/>
</dbReference>
<feature type="transmembrane region" description="Helical" evidence="1">
    <location>
        <begin position="116"/>
        <end position="135"/>
    </location>
</feature>
<feature type="transmembrane region" description="Helical" evidence="1">
    <location>
        <begin position="6"/>
        <end position="24"/>
    </location>
</feature>
<dbReference type="RefSeq" id="WP_275088952.1">
    <property type="nucleotide sequence ID" value="NZ_CP119078.1"/>
</dbReference>
<proteinExistence type="predicted"/>
<keyword evidence="1" id="KW-0472">Membrane</keyword>
<keyword evidence="1" id="KW-1133">Transmembrane helix</keyword>
<accession>A0ABY8ARI4</accession>
<name>A0ABY8ARI4_9GAMM</name>
<organism evidence="2 3">
    <name type="scientific">Legionella cardiaca</name>
    <dbReference type="NCBI Taxonomy" id="1071983"/>
    <lineage>
        <taxon>Bacteria</taxon>
        <taxon>Pseudomonadati</taxon>
        <taxon>Pseudomonadota</taxon>
        <taxon>Gammaproteobacteria</taxon>
        <taxon>Legionellales</taxon>
        <taxon>Legionellaceae</taxon>
        <taxon>Legionella</taxon>
    </lineage>
</organism>
<sequence length="138" mass="15738">MKQLTFFLVLATVATFLLAGYYLIEGWRFTHNSIQTDGKIVNFIIKPSQNNVNRAAMLHYPVVNFKTKTGKNVTATSQIGFYLHKYEMGDVVPLLYHEHDTNHVVIGKFIALWMRFAIVLIAALIFMILACITSLSRK</sequence>
<protein>
    <submittedName>
        <fullName evidence="2">DUF3592 domain-containing protein</fullName>
    </submittedName>
</protein>
<keyword evidence="3" id="KW-1185">Reference proteome</keyword>
<reference evidence="2 3" key="1">
    <citation type="submission" date="2023-02" db="EMBL/GenBank/DDBJ databases">
        <title>Genome Sequence of L. cardiaca H63T.</title>
        <authorList>
            <person name="Lopez A.E."/>
            <person name="Cianciotto N.P."/>
        </authorList>
    </citation>
    <scope>NUCLEOTIDE SEQUENCE [LARGE SCALE GENOMIC DNA]</scope>
    <source>
        <strain evidence="2 3">H63</strain>
    </source>
</reference>